<feature type="transmembrane region" description="Helical" evidence="1">
    <location>
        <begin position="41"/>
        <end position="62"/>
    </location>
</feature>
<feature type="transmembrane region" description="Helical" evidence="1">
    <location>
        <begin position="68"/>
        <end position="91"/>
    </location>
</feature>
<gene>
    <name evidence="2" type="ORF">CAEBREN_11539</name>
</gene>
<dbReference type="InParanoid" id="G0N8G9"/>
<organism evidence="3">
    <name type="scientific">Caenorhabditis brenneri</name>
    <name type="common">Nematode worm</name>
    <dbReference type="NCBI Taxonomy" id="135651"/>
    <lineage>
        <taxon>Eukaryota</taxon>
        <taxon>Metazoa</taxon>
        <taxon>Ecdysozoa</taxon>
        <taxon>Nematoda</taxon>
        <taxon>Chromadorea</taxon>
        <taxon>Rhabditida</taxon>
        <taxon>Rhabditina</taxon>
        <taxon>Rhabditomorpha</taxon>
        <taxon>Rhabditoidea</taxon>
        <taxon>Rhabditidae</taxon>
        <taxon>Peloderinae</taxon>
        <taxon>Caenorhabditis</taxon>
    </lineage>
</organism>
<dbReference type="FunCoup" id="G0N8G9">
    <property type="interactions" value="1899"/>
</dbReference>
<dbReference type="Proteomes" id="UP000008068">
    <property type="component" value="Unassembled WGS sequence"/>
</dbReference>
<accession>G0N8G9</accession>
<name>G0N8G9_CAEBE</name>
<evidence type="ECO:0000313" key="3">
    <source>
        <dbReference type="Proteomes" id="UP000008068"/>
    </source>
</evidence>
<dbReference type="HOGENOM" id="CLU_1278622_0_0_1"/>
<dbReference type="OMA" id="FRKAWAW"/>
<keyword evidence="1" id="KW-0812">Transmembrane</keyword>
<dbReference type="EMBL" id="GL379850">
    <property type="protein sequence ID" value="EGT55332.1"/>
    <property type="molecule type" value="Genomic_DNA"/>
</dbReference>
<feature type="transmembrane region" description="Helical" evidence="1">
    <location>
        <begin position="132"/>
        <end position="152"/>
    </location>
</feature>
<dbReference type="PANTHER" id="PTHR34152">
    <property type="entry name" value="PROTEIN CBG12353-RELATED"/>
    <property type="match status" value="1"/>
</dbReference>
<evidence type="ECO:0000256" key="1">
    <source>
        <dbReference type="SAM" id="Phobius"/>
    </source>
</evidence>
<keyword evidence="1" id="KW-1133">Transmembrane helix</keyword>
<reference evidence="3" key="1">
    <citation type="submission" date="2011-07" db="EMBL/GenBank/DDBJ databases">
        <authorList>
            <consortium name="Caenorhabditis brenneri Sequencing and Analysis Consortium"/>
            <person name="Wilson R.K."/>
        </authorList>
    </citation>
    <scope>NUCLEOTIDE SEQUENCE [LARGE SCALE GENOMIC DNA]</scope>
    <source>
        <strain evidence="3">PB2801</strain>
    </source>
</reference>
<feature type="transmembrane region" description="Helical" evidence="1">
    <location>
        <begin position="164"/>
        <end position="196"/>
    </location>
</feature>
<keyword evidence="3" id="KW-1185">Reference proteome</keyword>
<dbReference type="AlphaFoldDB" id="G0N8G9"/>
<proteinExistence type="predicted"/>
<protein>
    <submittedName>
        <fullName evidence="2">Uncharacterized protein</fullName>
    </submittedName>
</protein>
<dbReference type="PANTHER" id="PTHR34152:SF9">
    <property type="entry name" value="TRANSMEMBRANE DOMAIN-CONTAINING PROTEIN"/>
    <property type="match status" value="1"/>
</dbReference>
<evidence type="ECO:0000313" key="2">
    <source>
        <dbReference type="EMBL" id="EGT55332.1"/>
    </source>
</evidence>
<sequence>MSVRDKYRSTFNELQRAESIPEKISVFRRAWAWVIVASQKALARFGLIVIPIYLIVLSLWTFNDCGDIPVFLFSIGIGIFVCTLYPPFYAYGKKKALEDRQDRINHQLEPLHQGELSTEEVNKFIPLRMHRICNMAFTFVLTMAPLLTYHTFSMFSSRDQCNVLTFWTSFVLSIIYSFWILILLSGCFLCCFCISVPHLMEKFNRNSERDVEAGNS</sequence>
<keyword evidence="1" id="KW-0472">Membrane</keyword>
<dbReference type="eggNOG" id="ENOG502TMGS">
    <property type="taxonomic scope" value="Eukaryota"/>
</dbReference>
<dbReference type="OrthoDB" id="5811520at2759"/>